<evidence type="ECO:0000256" key="4">
    <source>
        <dbReference type="ARBA" id="ARBA00022475"/>
    </source>
</evidence>
<dbReference type="PANTHER" id="PTHR11893">
    <property type="entry name" value="INNEXIN"/>
    <property type="match status" value="1"/>
</dbReference>
<keyword evidence="4" id="KW-1003">Cell membrane</keyword>
<keyword evidence="5" id="KW-0812">Transmembrane</keyword>
<keyword evidence="12" id="KW-1185">Reference proteome</keyword>
<reference evidence="13" key="1">
    <citation type="submission" date="2016-11" db="UniProtKB">
        <authorList>
            <consortium name="WormBaseParasite"/>
        </authorList>
    </citation>
    <scope>IDENTIFICATION</scope>
</reference>
<evidence type="ECO:0000256" key="8">
    <source>
        <dbReference type="ARBA" id="ARBA00022989"/>
    </source>
</evidence>
<evidence type="ECO:0000256" key="7">
    <source>
        <dbReference type="ARBA" id="ARBA00022949"/>
    </source>
</evidence>
<evidence type="ECO:0000256" key="9">
    <source>
        <dbReference type="ARBA" id="ARBA00023065"/>
    </source>
</evidence>
<protein>
    <submittedName>
        <fullName evidence="13">Innexin</fullName>
    </submittedName>
</protein>
<keyword evidence="6" id="KW-0303">Gap junction</keyword>
<evidence type="ECO:0000256" key="11">
    <source>
        <dbReference type="ARBA" id="ARBA00023303"/>
    </source>
</evidence>
<keyword evidence="9" id="KW-0406">Ion transport</keyword>
<keyword evidence="8" id="KW-1133">Transmembrane helix</keyword>
<accession>A0A1I7WP13</accession>
<dbReference type="InterPro" id="IPR000990">
    <property type="entry name" value="Innexin"/>
</dbReference>
<evidence type="ECO:0000256" key="2">
    <source>
        <dbReference type="ARBA" id="ARBA00004651"/>
    </source>
</evidence>
<dbReference type="GO" id="GO:0034220">
    <property type="term" value="P:monoatomic ion transmembrane transport"/>
    <property type="evidence" value="ECO:0007669"/>
    <property type="project" value="UniProtKB-KW"/>
</dbReference>
<evidence type="ECO:0000256" key="3">
    <source>
        <dbReference type="ARBA" id="ARBA00022448"/>
    </source>
</evidence>
<evidence type="ECO:0000313" key="12">
    <source>
        <dbReference type="Proteomes" id="UP000095283"/>
    </source>
</evidence>
<evidence type="ECO:0000256" key="5">
    <source>
        <dbReference type="ARBA" id="ARBA00022692"/>
    </source>
</evidence>
<evidence type="ECO:0000313" key="13">
    <source>
        <dbReference type="WBParaSite" id="Hba_06877"/>
    </source>
</evidence>
<evidence type="ECO:0000256" key="6">
    <source>
        <dbReference type="ARBA" id="ARBA00022868"/>
    </source>
</evidence>
<dbReference type="Proteomes" id="UP000095283">
    <property type="component" value="Unplaced"/>
</dbReference>
<keyword evidence="3" id="KW-0813">Transport</keyword>
<evidence type="ECO:0000256" key="10">
    <source>
        <dbReference type="ARBA" id="ARBA00023136"/>
    </source>
</evidence>
<dbReference type="AlphaFoldDB" id="A0A1I7WP13"/>
<dbReference type="WBParaSite" id="Hba_06877">
    <property type="protein sequence ID" value="Hba_06877"/>
    <property type="gene ID" value="Hba_06877"/>
</dbReference>
<dbReference type="GO" id="GO:0005886">
    <property type="term" value="C:plasma membrane"/>
    <property type="evidence" value="ECO:0007669"/>
    <property type="project" value="UniProtKB-SubCell"/>
</dbReference>
<proteinExistence type="predicted"/>
<comment type="subcellular location">
    <subcellularLocation>
        <location evidence="1">Cell junction</location>
        <location evidence="1">Gap junction</location>
    </subcellularLocation>
    <subcellularLocation>
        <location evidence="2">Cell membrane</location>
        <topology evidence="2">Multi-pass membrane protein</topology>
    </subcellularLocation>
</comment>
<keyword evidence="7" id="KW-0965">Cell junction</keyword>
<sequence>MGYLSGFNVVMDAINGHQWQQSGNFPRVTFCDIEVREMGIVHKWTLQCVLMDG</sequence>
<dbReference type="GO" id="GO:0005243">
    <property type="term" value="F:gap junction channel activity"/>
    <property type="evidence" value="ECO:0007669"/>
    <property type="project" value="TreeGrafter"/>
</dbReference>
<evidence type="ECO:0000256" key="1">
    <source>
        <dbReference type="ARBA" id="ARBA00004610"/>
    </source>
</evidence>
<keyword evidence="11" id="KW-0407">Ion channel</keyword>
<organism evidence="12 13">
    <name type="scientific">Heterorhabditis bacteriophora</name>
    <name type="common">Entomopathogenic nematode worm</name>
    <dbReference type="NCBI Taxonomy" id="37862"/>
    <lineage>
        <taxon>Eukaryota</taxon>
        <taxon>Metazoa</taxon>
        <taxon>Ecdysozoa</taxon>
        <taxon>Nematoda</taxon>
        <taxon>Chromadorea</taxon>
        <taxon>Rhabditida</taxon>
        <taxon>Rhabditina</taxon>
        <taxon>Rhabditomorpha</taxon>
        <taxon>Strongyloidea</taxon>
        <taxon>Heterorhabditidae</taxon>
        <taxon>Heterorhabditis</taxon>
    </lineage>
</organism>
<keyword evidence="10" id="KW-0472">Membrane</keyword>
<dbReference type="GO" id="GO:0005921">
    <property type="term" value="C:gap junction"/>
    <property type="evidence" value="ECO:0007669"/>
    <property type="project" value="UniProtKB-SubCell"/>
</dbReference>
<dbReference type="PANTHER" id="PTHR11893:SF6">
    <property type="entry name" value="INNEXIN-16"/>
    <property type="match status" value="1"/>
</dbReference>
<name>A0A1I7WP13_HETBA</name>
<dbReference type="Pfam" id="PF00876">
    <property type="entry name" value="Innexin"/>
    <property type="match status" value="1"/>
</dbReference>